<keyword evidence="2" id="KW-1185">Reference proteome</keyword>
<organism evidence="1 2">
    <name type="scientific">Melia azedarach</name>
    <name type="common">Chinaberry tree</name>
    <dbReference type="NCBI Taxonomy" id="155640"/>
    <lineage>
        <taxon>Eukaryota</taxon>
        <taxon>Viridiplantae</taxon>
        <taxon>Streptophyta</taxon>
        <taxon>Embryophyta</taxon>
        <taxon>Tracheophyta</taxon>
        <taxon>Spermatophyta</taxon>
        <taxon>Magnoliopsida</taxon>
        <taxon>eudicotyledons</taxon>
        <taxon>Gunneridae</taxon>
        <taxon>Pentapetalae</taxon>
        <taxon>rosids</taxon>
        <taxon>malvids</taxon>
        <taxon>Sapindales</taxon>
        <taxon>Meliaceae</taxon>
        <taxon>Melia</taxon>
    </lineage>
</organism>
<dbReference type="Proteomes" id="UP001164539">
    <property type="component" value="Chromosome 5"/>
</dbReference>
<accession>A0ACC1Y5A0</accession>
<gene>
    <name evidence="1" type="ORF">OWV82_010334</name>
</gene>
<proteinExistence type="predicted"/>
<dbReference type="EMBL" id="CM051398">
    <property type="protein sequence ID" value="KAJ4718685.1"/>
    <property type="molecule type" value="Genomic_DNA"/>
</dbReference>
<name>A0ACC1Y5A0_MELAZ</name>
<sequence length="781" mass="88254">MAESQVQREYLDVLTKTGDKTGISKPRSEVHRDGDYHKAVNVWIYAESTKELLLQRRTDNKDSWPGKWDVSSAGHISAGDSSLISAQRELQEELGVTLPKDAFELIFTFVQQNALNEGKFINNEFNDVYLVTTLNPIPLEAFTLQETEVSAVKYIDVEEYRNLLSKEDPGYVPYDVNGGYGRLFDIITQRYKENTMERSLNLQKQLQRYAPVSLSSELTGLSDSDKGALVLLIKAATIMDEIFNLQVWHSNPVLRDWLTKHADASELDKLKWMYYLINKSPWSCLDENEAFLTTADSAVKLLPDATKPVTGWKGLEYKASFPMLKPPGANFYPPDMDKMEFELWKGSLTESQQEDATGFFTVIKRQSEFGLDASLSVHTVDETNHSVGSTHDLYSVPYSEEYNSYLTRAAELLHKAGDMASTPSLKRLLHSKADAFLSNNYYDSDIAWMELNSKLDVTIGPYETYEDTIFGYKATFEAFVGIRDDKATAQVKLFGDNLRVLEQNLPMDSEYKSKDIIAAPIRVIQLVYNAGDVKGPQTVAFNLPNDERIVKDRGTSMVMLKNVSEAKFKQILQPIADVCISKEQRELVDFESFFTHTICHECCHGIGPHSITLPDGRESTVRRELQELHSALEEAKADIVGLWALKFLISRDLLPKSLVKSMYVSFIAGCFRSVRFGLEEAHGKGQALQFNWLFEKEAFILHSDDTFSIDFSKVEGAVESLSREILTIQARGDKEAANLLLKKYCTMTQPLKVALHKLESVQVPVDIVPTFPVADQLLQEK</sequence>
<reference evidence="1 2" key="1">
    <citation type="journal article" date="2023" name="Science">
        <title>Complex scaffold remodeling in plant triterpene biosynthesis.</title>
        <authorList>
            <person name="De La Pena R."/>
            <person name="Hodgson H."/>
            <person name="Liu J.C."/>
            <person name="Stephenson M.J."/>
            <person name="Martin A.C."/>
            <person name="Owen C."/>
            <person name="Harkess A."/>
            <person name="Leebens-Mack J."/>
            <person name="Jimenez L.E."/>
            <person name="Osbourn A."/>
            <person name="Sattely E.S."/>
        </authorList>
    </citation>
    <scope>NUCLEOTIDE SEQUENCE [LARGE SCALE GENOMIC DNA]</scope>
    <source>
        <strain evidence="2">cv. JPN11</strain>
        <tissue evidence="1">Leaf</tissue>
    </source>
</reference>
<evidence type="ECO:0000313" key="1">
    <source>
        <dbReference type="EMBL" id="KAJ4718685.1"/>
    </source>
</evidence>
<comment type="caution">
    <text evidence="1">The sequence shown here is derived from an EMBL/GenBank/DDBJ whole genome shotgun (WGS) entry which is preliminary data.</text>
</comment>
<evidence type="ECO:0000313" key="2">
    <source>
        <dbReference type="Proteomes" id="UP001164539"/>
    </source>
</evidence>
<protein>
    <submittedName>
        <fullName evidence="1">Nudix hydrolase-like 3</fullName>
    </submittedName>
</protein>